<comment type="caution">
    <text evidence="1">The sequence shown here is derived from an EMBL/GenBank/DDBJ whole genome shotgun (WGS) entry which is preliminary data.</text>
</comment>
<accession>A0ABQ0PZP9</accession>
<dbReference type="EMBL" id="BAPF01000054">
    <property type="protein sequence ID" value="GBQ85612.1"/>
    <property type="molecule type" value="Genomic_DNA"/>
</dbReference>
<organism evidence="1 2">
    <name type="scientific">Acetobacter malorum DSM 14337</name>
    <dbReference type="NCBI Taxonomy" id="1307910"/>
    <lineage>
        <taxon>Bacteria</taxon>
        <taxon>Pseudomonadati</taxon>
        <taxon>Pseudomonadota</taxon>
        <taxon>Alphaproteobacteria</taxon>
        <taxon>Acetobacterales</taxon>
        <taxon>Acetobacteraceae</taxon>
        <taxon>Acetobacter</taxon>
    </lineage>
</organism>
<evidence type="ECO:0000313" key="1">
    <source>
        <dbReference type="EMBL" id="GBQ85612.1"/>
    </source>
</evidence>
<name>A0ABQ0PZP9_9PROT</name>
<dbReference type="Proteomes" id="UP001065047">
    <property type="component" value="Unassembled WGS sequence"/>
</dbReference>
<protein>
    <submittedName>
        <fullName evidence="1">Uncharacterized protein</fullName>
    </submittedName>
</protein>
<evidence type="ECO:0000313" key="2">
    <source>
        <dbReference type="Proteomes" id="UP001065047"/>
    </source>
</evidence>
<keyword evidence="2" id="KW-1185">Reference proteome</keyword>
<reference evidence="1" key="1">
    <citation type="submission" date="2013-04" db="EMBL/GenBank/DDBJ databases">
        <title>The genome sequencing project of 58 acetic acid bacteria.</title>
        <authorList>
            <person name="Okamoto-Kainuma A."/>
            <person name="Ishikawa M."/>
            <person name="Umino S."/>
            <person name="Koizumi Y."/>
            <person name="Shiwa Y."/>
            <person name="Yoshikawa H."/>
            <person name="Matsutani M."/>
            <person name="Matsushita K."/>
        </authorList>
    </citation>
    <scope>NUCLEOTIDE SEQUENCE</scope>
    <source>
        <strain evidence="1">DSM 14337</strain>
    </source>
</reference>
<sequence length="317" mass="35233">MKDHTMTQKLFPEMDLETPGAVVALHILAGIVKKYRDEVDYQQRDKLGLILVNGRPVPSLFIERVSGGVEGHCARDYLTEIEAEPPSRPRAVFDFLKLVAPETSFIAYDDILSSYQTTSRVKDGFYGSRTEYEILYLPLSIFLAKLAKHNVDALSAYEVMCARGQIKYSGPAIGLDDFTGIVRNALGELKARSPAEWSKDRKGPPGAEIQAWSNAEWVGRATTETEGVAFLRGQIAGILFPTDKISEMPLGDLFCEILKKTQPTRDYSVDGVSAFAKPMNTVQPSKGGDIKQDYLDIQTLYVAFLGRDWVPVPTLEF</sequence>
<proteinExistence type="predicted"/>
<gene>
    <name evidence="1" type="ORF">AA14337_3118</name>
</gene>